<evidence type="ECO:0000256" key="3">
    <source>
        <dbReference type="ARBA" id="ARBA00022554"/>
    </source>
</evidence>
<evidence type="ECO:0000313" key="8">
    <source>
        <dbReference type="Proteomes" id="UP000015105"/>
    </source>
</evidence>
<dbReference type="InterPro" id="IPR018119">
    <property type="entry name" value="Strictosidine_synth_cons-reg"/>
</dbReference>
<proteinExistence type="inferred from homology"/>
<comment type="subcellular location">
    <subcellularLocation>
        <location evidence="1">Vacuole</location>
    </subcellularLocation>
</comment>
<dbReference type="InterPro" id="IPR011042">
    <property type="entry name" value="6-blade_b-propeller_TolB-like"/>
</dbReference>
<comment type="similarity">
    <text evidence="2">Belongs to the strictosidine synthase family.</text>
</comment>
<keyword evidence="5" id="KW-0812">Transmembrane</keyword>
<feature type="domain" description="Strictosidine synthase conserved region" evidence="6">
    <location>
        <begin position="187"/>
        <end position="274"/>
    </location>
</feature>
<dbReference type="GO" id="GO:0012505">
    <property type="term" value="C:endomembrane system"/>
    <property type="evidence" value="ECO:0007669"/>
    <property type="project" value="TreeGrafter"/>
</dbReference>
<dbReference type="Gramene" id="AET7Gv20214500.1">
    <property type="protein sequence ID" value="AET7Gv20214500.1"/>
    <property type="gene ID" value="AET7Gv20214500"/>
</dbReference>
<dbReference type="AlphaFoldDB" id="A0A453QL40"/>
<protein>
    <recommendedName>
        <fullName evidence="6">Strictosidine synthase conserved region domain-containing protein</fullName>
    </recommendedName>
</protein>
<dbReference type="Pfam" id="PF20067">
    <property type="entry name" value="SSL_N"/>
    <property type="match status" value="1"/>
</dbReference>
<evidence type="ECO:0000256" key="5">
    <source>
        <dbReference type="SAM" id="Phobius"/>
    </source>
</evidence>
<dbReference type="GO" id="GO:0016787">
    <property type="term" value="F:hydrolase activity"/>
    <property type="evidence" value="ECO:0007669"/>
    <property type="project" value="TreeGrafter"/>
</dbReference>
<sequence length="379" mass="41453">VAAFIKPHMSPAPLLLKLMDMEEARQCRSAIFLTSFLSLAFLIWPIPMPAATKEMRSIYAGTRVKLVRLGRPAFGPESLAFDHRGGGPYTGVSNGRILQWKGNRRHLGWTEFAHNYKHRTVVECAAKKKLVEPDGSCGRPLGLQFHRASGDMYIADAYLGLMRVGRGGGLAEVVATEAGGVPFKFLNGVDIDQETGDVYFTDSSTIYQRSEYLLVVLSGDATGRLMRYDPRTGDITVLRSGLAFPNGVAISTDRTHLIVAETSPCRLLRHWLHGPMAGETEVLVELPGYPDNVRPDGGDRGGYWVGFNRDKQWEENGTTANSMSAVRVDVTRDAKNGTVAVALRGYGDATVSEVVERNGSLWIGSIDTPYIGLLKLAPL</sequence>
<feature type="transmembrane region" description="Helical" evidence="5">
    <location>
        <begin position="27"/>
        <end position="46"/>
    </location>
</feature>
<reference evidence="7" key="4">
    <citation type="submission" date="2019-03" db="UniProtKB">
        <authorList>
            <consortium name="EnsemblPlants"/>
        </authorList>
    </citation>
    <scope>IDENTIFICATION</scope>
</reference>
<evidence type="ECO:0000256" key="1">
    <source>
        <dbReference type="ARBA" id="ARBA00004116"/>
    </source>
</evidence>
<keyword evidence="5" id="KW-0472">Membrane</keyword>
<dbReference type="STRING" id="200361.A0A453QL40"/>
<keyword evidence="8" id="KW-1185">Reference proteome</keyword>
<evidence type="ECO:0000256" key="2">
    <source>
        <dbReference type="ARBA" id="ARBA00009191"/>
    </source>
</evidence>
<evidence type="ECO:0000259" key="6">
    <source>
        <dbReference type="Pfam" id="PF03088"/>
    </source>
</evidence>
<evidence type="ECO:0000256" key="4">
    <source>
        <dbReference type="ARBA" id="ARBA00023180"/>
    </source>
</evidence>
<keyword evidence="4" id="KW-0325">Glycoprotein</keyword>
<dbReference type="PANTHER" id="PTHR10426:SF139">
    <property type="entry name" value="OS09G0374900 PROTEIN"/>
    <property type="match status" value="1"/>
</dbReference>
<accession>A0A453QL40</accession>
<dbReference type="Gene3D" id="2.120.10.30">
    <property type="entry name" value="TolB, C-terminal domain"/>
    <property type="match status" value="1"/>
</dbReference>
<dbReference type="EnsemblPlants" id="AET7Gv20214500.1">
    <property type="protein sequence ID" value="AET7Gv20214500.1"/>
    <property type="gene ID" value="AET7Gv20214500"/>
</dbReference>
<dbReference type="Proteomes" id="UP000015105">
    <property type="component" value="Chromosome 7D"/>
</dbReference>
<keyword evidence="5" id="KW-1133">Transmembrane helix</keyword>
<reference evidence="8" key="2">
    <citation type="journal article" date="2017" name="Nat. Plants">
        <title>The Aegilops tauschii genome reveals multiple impacts of transposons.</title>
        <authorList>
            <person name="Zhao G."/>
            <person name="Zou C."/>
            <person name="Li K."/>
            <person name="Wang K."/>
            <person name="Li T."/>
            <person name="Gao L."/>
            <person name="Zhang X."/>
            <person name="Wang H."/>
            <person name="Yang Z."/>
            <person name="Liu X."/>
            <person name="Jiang W."/>
            <person name="Mao L."/>
            <person name="Kong X."/>
            <person name="Jiao Y."/>
            <person name="Jia J."/>
        </authorList>
    </citation>
    <scope>NUCLEOTIDE SEQUENCE [LARGE SCALE GENOMIC DNA]</scope>
    <source>
        <strain evidence="8">cv. AL8/78</strain>
    </source>
</reference>
<dbReference type="SUPFAM" id="SSF63829">
    <property type="entry name" value="Calcium-dependent phosphotriesterase"/>
    <property type="match status" value="1"/>
</dbReference>
<dbReference type="GO" id="GO:0005773">
    <property type="term" value="C:vacuole"/>
    <property type="evidence" value="ECO:0007669"/>
    <property type="project" value="UniProtKB-SubCell"/>
</dbReference>
<reference evidence="8" key="1">
    <citation type="journal article" date="2014" name="Science">
        <title>Ancient hybridizations among the ancestral genomes of bread wheat.</title>
        <authorList>
            <consortium name="International Wheat Genome Sequencing Consortium,"/>
            <person name="Marcussen T."/>
            <person name="Sandve S.R."/>
            <person name="Heier L."/>
            <person name="Spannagl M."/>
            <person name="Pfeifer M."/>
            <person name="Jakobsen K.S."/>
            <person name="Wulff B.B."/>
            <person name="Steuernagel B."/>
            <person name="Mayer K.F."/>
            <person name="Olsen O.A."/>
        </authorList>
    </citation>
    <scope>NUCLEOTIDE SEQUENCE [LARGE SCALE GENOMIC DNA]</scope>
    <source>
        <strain evidence="8">cv. AL8/78</strain>
    </source>
</reference>
<dbReference type="Pfam" id="PF03088">
    <property type="entry name" value="Str_synth"/>
    <property type="match status" value="1"/>
</dbReference>
<dbReference type="FunFam" id="2.120.10.30:FF:000048">
    <property type="entry name" value="Protein strictosidine synthase-like 10"/>
    <property type="match status" value="1"/>
</dbReference>
<dbReference type="PANTHER" id="PTHR10426">
    <property type="entry name" value="STRICTOSIDINE SYNTHASE-RELATED"/>
    <property type="match status" value="1"/>
</dbReference>
<evidence type="ECO:0000313" key="7">
    <source>
        <dbReference type="EnsemblPlants" id="AET7Gv20214500.1"/>
    </source>
</evidence>
<name>A0A453QL40_AEGTS</name>
<reference evidence="7" key="5">
    <citation type="journal article" date="2021" name="G3 (Bethesda)">
        <title>Aegilops tauschii genome assembly Aet v5.0 features greater sequence contiguity and improved annotation.</title>
        <authorList>
            <person name="Wang L."/>
            <person name="Zhu T."/>
            <person name="Rodriguez J.C."/>
            <person name="Deal K.R."/>
            <person name="Dubcovsky J."/>
            <person name="McGuire P.E."/>
            <person name="Lux T."/>
            <person name="Spannagl M."/>
            <person name="Mayer K.F.X."/>
            <person name="Baldrich P."/>
            <person name="Meyers B.C."/>
            <person name="Huo N."/>
            <person name="Gu Y.Q."/>
            <person name="Zhou H."/>
            <person name="Devos K.M."/>
            <person name="Bennetzen J.L."/>
            <person name="Unver T."/>
            <person name="Budak H."/>
            <person name="Gulick P.J."/>
            <person name="Galiba G."/>
            <person name="Kalapos B."/>
            <person name="Nelson D.R."/>
            <person name="Li P."/>
            <person name="You F.M."/>
            <person name="Luo M.C."/>
            <person name="Dvorak J."/>
        </authorList>
    </citation>
    <scope>NUCLEOTIDE SEQUENCE [LARGE SCALE GENOMIC DNA]</scope>
    <source>
        <strain evidence="7">cv. AL8/78</strain>
    </source>
</reference>
<organism evidence="7 8">
    <name type="scientific">Aegilops tauschii subsp. strangulata</name>
    <name type="common">Goatgrass</name>
    <dbReference type="NCBI Taxonomy" id="200361"/>
    <lineage>
        <taxon>Eukaryota</taxon>
        <taxon>Viridiplantae</taxon>
        <taxon>Streptophyta</taxon>
        <taxon>Embryophyta</taxon>
        <taxon>Tracheophyta</taxon>
        <taxon>Spermatophyta</taxon>
        <taxon>Magnoliopsida</taxon>
        <taxon>Liliopsida</taxon>
        <taxon>Poales</taxon>
        <taxon>Poaceae</taxon>
        <taxon>BOP clade</taxon>
        <taxon>Pooideae</taxon>
        <taxon>Triticodae</taxon>
        <taxon>Triticeae</taxon>
        <taxon>Triticinae</taxon>
        <taxon>Aegilops</taxon>
    </lineage>
</organism>
<keyword evidence="3" id="KW-0926">Vacuole</keyword>
<reference evidence="7" key="3">
    <citation type="journal article" date="2017" name="Nature">
        <title>Genome sequence of the progenitor of the wheat D genome Aegilops tauschii.</title>
        <authorList>
            <person name="Luo M.C."/>
            <person name="Gu Y.Q."/>
            <person name="Puiu D."/>
            <person name="Wang H."/>
            <person name="Twardziok S.O."/>
            <person name="Deal K.R."/>
            <person name="Huo N."/>
            <person name="Zhu T."/>
            <person name="Wang L."/>
            <person name="Wang Y."/>
            <person name="McGuire P.E."/>
            <person name="Liu S."/>
            <person name="Long H."/>
            <person name="Ramasamy R.K."/>
            <person name="Rodriguez J.C."/>
            <person name="Van S.L."/>
            <person name="Yuan L."/>
            <person name="Wang Z."/>
            <person name="Xia Z."/>
            <person name="Xiao L."/>
            <person name="Anderson O.D."/>
            <person name="Ouyang S."/>
            <person name="Liang Y."/>
            <person name="Zimin A.V."/>
            <person name="Pertea G."/>
            <person name="Qi P."/>
            <person name="Bennetzen J.L."/>
            <person name="Dai X."/>
            <person name="Dawson M.W."/>
            <person name="Muller H.G."/>
            <person name="Kugler K."/>
            <person name="Rivarola-Duarte L."/>
            <person name="Spannagl M."/>
            <person name="Mayer K.F.X."/>
            <person name="Lu F.H."/>
            <person name="Bevan M.W."/>
            <person name="Leroy P."/>
            <person name="Li P."/>
            <person name="You F.M."/>
            <person name="Sun Q."/>
            <person name="Liu Z."/>
            <person name="Lyons E."/>
            <person name="Wicker T."/>
            <person name="Salzberg S.L."/>
            <person name="Devos K.M."/>
            <person name="Dvorak J."/>
        </authorList>
    </citation>
    <scope>NUCLEOTIDE SEQUENCE [LARGE SCALE GENOMIC DNA]</scope>
    <source>
        <strain evidence="7">cv. AL8/78</strain>
    </source>
</reference>